<dbReference type="Proteomes" id="UP000663889">
    <property type="component" value="Unassembled WGS sequence"/>
</dbReference>
<evidence type="ECO:0000259" key="11">
    <source>
        <dbReference type="PROSITE" id="PS50929"/>
    </source>
</evidence>
<keyword evidence="4 9" id="KW-0812">Transmembrane</keyword>
<evidence type="ECO:0000256" key="6">
    <source>
        <dbReference type="ARBA" id="ARBA00022840"/>
    </source>
</evidence>
<dbReference type="GO" id="GO:0005524">
    <property type="term" value="F:ATP binding"/>
    <property type="evidence" value="ECO:0007669"/>
    <property type="project" value="UniProtKB-KW"/>
</dbReference>
<gene>
    <name evidence="12" type="ORF">SEV965_LOCUS35640</name>
</gene>
<keyword evidence="5" id="KW-0547">Nucleotide-binding</keyword>
<dbReference type="InterPro" id="IPR027417">
    <property type="entry name" value="P-loop_NTPase"/>
</dbReference>
<evidence type="ECO:0000313" key="12">
    <source>
        <dbReference type="EMBL" id="CAF1492325.1"/>
    </source>
</evidence>
<dbReference type="PANTHER" id="PTHR43394:SF27">
    <property type="entry name" value="ATP-DEPENDENT TRANSLOCASE ABCB1-LIKE"/>
    <property type="match status" value="1"/>
</dbReference>
<dbReference type="EMBL" id="CAJNOU010005931">
    <property type="protein sequence ID" value="CAF1492325.1"/>
    <property type="molecule type" value="Genomic_DNA"/>
</dbReference>
<dbReference type="Gene3D" id="3.40.50.300">
    <property type="entry name" value="P-loop containing nucleotide triphosphate hydrolases"/>
    <property type="match status" value="1"/>
</dbReference>
<feature type="transmembrane region" description="Helical" evidence="9">
    <location>
        <begin position="543"/>
        <end position="561"/>
    </location>
</feature>
<evidence type="ECO:0000256" key="1">
    <source>
        <dbReference type="ARBA" id="ARBA00004141"/>
    </source>
</evidence>
<dbReference type="Gene3D" id="1.20.1560.10">
    <property type="entry name" value="ABC transporter type 1, transmembrane domain"/>
    <property type="match status" value="2"/>
</dbReference>
<name>A0A815SNC2_9BILA</name>
<reference evidence="12" key="1">
    <citation type="submission" date="2021-02" db="EMBL/GenBank/DDBJ databases">
        <authorList>
            <person name="Nowell W R."/>
        </authorList>
    </citation>
    <scope>NUCLEOTIDE SEQUENCE</scope>
</reference>
<dbReference type="GO" id="GO:0016887">
    <property type="term" value="F:ATP hydrolysis activity"/>
    <property type="evidence" value="ECO:0007669"/>
    <property type="project" value="InterPro"/>
</dbReference>
<keyword evidence="3" id="KW-0813">Transport</keyword>
<dbReference type="Pfam" id="PF00664">
    <property type="entry name" value="ABC_membrane"/>
    <property type="match status" value="1"/>
</dbReference>
<dbReference type="InterPro" id="IPR036640">
    <property type="entry name" value="ABC1_TM_sf"/>
</dbReference>
<dbReference type="InterPro" id="IPR003439">
    <property type="entry name" value="ABC_transporter-like_ATP-bd"/>
</dbReference>
<dbReference type="SUPFAM" id="SSF90123">
    <property type="entry name" value="ABC transporter transmembrane region"/>
    <property type="match status" value="1"/>
</dbReference>
<dbReference type="PROSITE" id="PS00211">
    <property type="entry name" value="ABC_TRANSPORTER_1"/>
    <property type="match status" value="1"/>
</dbReference>
<evidence type="ECO:0000256" key="9">
    <source>
        <dbReference type="SAM" id="Phobius"/>
    </source>
</evidence>
<dbReference type="FunFam" id="3.40.50.300:FF:000205">
    <property type="entry name" value="ABC transporter B family member 4"/>
    <property type="match status" value="1"/>
</dbReference>
<dbReference type="CDD" id="cd18578">
    <property type="entry name" value="ABC_6TM_Pgp_ABCB1_D2_like"/>
    <property type="match status" value="1"/>
</dbReference>
<dbReference type="InterPro" id="IPR011527">
    <property type="entry name" value="ABC1_TM_dom"/>
</dbReference>
<dbReference type="InterPro" id="IPR003593">
    <property type="entry name" value="AAA+_ATPase"/>
</dbReference>
<dbReference type="PROSITE" id="PS50893">
    <property type="entry name" value="ABC_TRANSPORTER_2"/>
    <property type="match status" value="1"/>
</dbReference>
<dbReference type="InterPro" id="IPR017871">
    <property type="entry name" value="ABC_transporter-like_CS"/>
</dbReference>
<feature type="domain" description="ABC transmembrane type-1" evidence="11">
    <location>
        <begin position="342"/>
        <end position="576"/>
    </location>
</feature>
<dbReference type="GO" id="GO:0090374">
    <property type="term" value="P:oligopeptide export from mitochondrion"/>
    <property type="evidence" value="ECO:0007669"/>
    <property type="project" value="TreeGrafter"/>
</dbReference>
<organism evidence="12 13">
    <name type="scientific">Rotaria sordida</name>
    <dbReference type="NCBI Taxonomy" id="392033"/>
    <lineage>
        <taxon>Eukaryota</taxon>
        <taxon>Metazoa</taxon>
        <taxon>Spiralia</taxon>
        <taxon>Gnathifera</taxon>
        <taxon>Rotifera</taxon>
        <taxon>Eurotatoria</taxon>
        <taxon>Bdelloidea</taxon>
        <taxon>Philodinida</taxon>
        <taxon>Philodinidae</taxon>
        <taxon>Rotaria</taxon>
    </lineage>
</organism>
<dbReference type="CDD" id="cd03249">
    <property type="entry name" value="ABC_MTABC3_MDL1_MDL2"/>
    <property type="match status" value="1"/>
</dbReference>
<dbReference type="GO" id="GO:0015421">
    <property type="term" value="F:ABC-type oligopeptide transporter activity"/>
    <property type="evidence" value="ECO:0007669"/>
    <property type="project" value="TreeGrafter"/>
</dbReference>
<evidence type="ECO:0000256" key="3">
    <source>
        <dbReference type="ARBA" id="ARBA00022448"/>
    </source>
</evidence>
<comment type="similarity">
    <text evidence="2">Belongs to the ABC transporter superfamily. ABCB family. Multidrug resistance exporter (TC 3.A.1.201) subfamily.</text>
</comment>
<dbReference type="PROSITE" id="PS50929">
    <property type="entry name" value="ABC_TM1F"/>
    <property type="match status" value="1"/>
</dbReference>
<accession>A0A815SNC2</accession>
<feature type="transmembrane region" description="Helical" evidence="9">
    <location>
        <begin position="408"/>
        <end position="429"/>
    </location>
</feature>
<dbReference type="Pfam" id="PF00005">
    <property type="entry name" value="ABC_tran"/>
    <property type="match status" value="1"/>
</dbReference>
<keyword evidence="8 9" id="KW-0472">Membrane</keyword>
<comment type="caution">
    <text evidence="12">The sequence shown here is derived from an EMBL/GenBank/DDBJ whole genome shotgun (WGS) entry which is preliminary data.</text>
</comment>
<sequence length="609" mass="68099">MEIEIETDVFSWKRASPYFQGVIQARTAAHAVWRIIDEPFKINSNSEIGLTKDDLIGDIQFSNVYFSYPSRTDVPILTNLSFNAQCGQTIALVGSSGSGKSTCIQLLQRFYDTQSGSVLIDGKPVNEYNLKWLRQHIGVVSQEPVLFHTTIRENILFERKSATDEEIHEAAQMANAHNFIMQLPNKYETQVGERGAGLSGGQKQRIAIARAVVRNPKILLLDEATSALDNESEKLVQEALNRAAQGRTTLIIAHRLSTIRNANKIIVMQKGEVIEEGDHDSLMKAKGTYFNLVEQQNLCQAEKEEETEEELELELKQSELTKMYLDTQANSNSCAERRRKSSIISLSSQSYMFARSGGELTRRIRSKAFRAILRQDIAYFDQPKNNTGALCTRLATEASAIQGSSGVCFGYIFQNLSTMGIGILIGFVFSWHLTLLIMAFLPLMAVGGTAQIYLATRFAKKEKKYLEDAGKVAVETIQSIRTVTQLTKEEYFYNKYCQTLDNVYRISLKRIHILSILLSVTSSIFLFVQAASIAFGATLVNHGVIAFQNYLMVFNCVAITARSAVRALTLFPDYGKGIEAAETIFELLDRKPQIDNGSNEGEKIVSKRC</sequence>
<feature type="transmembrane region" description="Helical" evidence="9">
    <location>
        <begin position="435"/>
        <end position="455"/>
    </location>
</feature>
<dbReference type="PANTHER" id="PTHR43394">
    <property type="entry name" value="ATP-DEPENDENT PERMEASE MDL1, MITOCHONDRIAL"/>
    <property type="match status" value="1"/>
</dbReference>
<evidence type="ECO:0000313" key="13">
    <source>
        <dbReference type="Proteomes" id="UP000663889"/>
    </source>
</evidence>
<evidence type="ECO:0000256" key="4">
    <source>
        <dbReference type="ARBA" id="ARBA00022692"/>
    </source>
</evidence>
<protein>
    <submittedName>
        <fullName evidence="12">Uncharacterized protein</fullName>
    </submittedName>
</protein>
<evidence type="ECO:0000256" key="2">
    <source>
        <dbReference type="ARBA" id="ARBA00007577"/>
    </source>
</evidence>
<dbReference type="SUPFAM" id="SSF52540">
    <property type="entry name" value="P-loop containing nucleoside triphosphate hydrolases"/>
    <property type="match status" value="1"/>
</dbReference>
<feature type="domain" description="ABC transporter" evidence="10">
    <location>
        <begin position="59"/>
        <end position="295"/>
    </location>
</feature>
<evidence type="ECO:0000256" key="7">
    <source>
        <dbReference type="ARBA" id="ARBA00022989"/>
    </source>
</evidence>
<dbReference type="SMART" id="SM00382">
    <property type="entry name" value="AAA"/>
    <property type="match status" value="1"/>
</dbReference>
<dbReference type="InterPro" id="IPR039421">
    <property type="entry name" value="Type_1_exporter"/>
</dbReference>
<comment type="subcellular location">
    <subcellularLocation>
        <location evidence="1">Membrane</location>
        <topology evidence="1">Multi-pass membrane protein</topology>
    </subcellularLocation>
</comment>
<keyword evidence="7 9" id="KW-1133">Transmembrane helix</keyword>
<keyword evidence="6" id="KW-0067">ATP-binding</keyword>
<dbReference type="AlphaFoldDB" id="A0A815SNC2"/>
<proteinExistence type="inferred from homology"/>
<evidence type="ECO:0000259" key="10">
    <source>
        <dbReference type="PROSITE" id="PS50893"/>
    </source>
</evidence>
<evidence type="ECO:0000256" key="5">
    <source>
        <dbReference type="ARBA" id="ARBA00022741"/>
    </source>
</evidence>
<dbReference type="GO" id="GO:0005743">
    <property type="term" value="C:mitochondrial inner membrane"/>
    <property type="evidence" value="ECO:0007669"/>
    <property type="project" value="TreeGrafter"/>
</dbReference>
<feature type="transmembrane region" description="Helical" evidence="9">
    <location>
        <begin position="513"/>
        <end position="537"/>
    </location>
</feature>
<evidence type="ECO:0000256" key="8">
    <source>
        <dbReference type="ARBA" id="ARBA00023136"/>
    </source>
</evidence>